<name>A0ABV8XMD0_9DEIO</name>
<comment type="caution">
    <text evidence="3">The sequence shown here is derived from an EMBL/GenBank/DDBJ whole genome shotgun (WGS) entry which is preliminary data.</text>
</comment>
<dbReference type="InterPro" id="IPR000160">
    <property type="entry name" value="GGDEF_dom"/>
</dbReference>
<dbReference type="Proteomes" id="UP001595998">
    <property type="component" value="Unassembled WGS sequence"/>
</dbReference>
<keyword evidence="4" id="KW-1185">Reference proteome</keyword>
<dbReference type="PANTHER" id="PTHR45138:SF24">
    <property type="entry name" value="DIGUANYLATE CYCLASE DGCC-RELATED"/>
    <property type="match status" value="1"/>
</dbReference>
<dbReference type="Gene3D" id="3.30.70.270">
    <property type="match status" value="1"/>
</dbReference>
<dbReference type="PANTHER" id="PTHR45138">
    <property type="entry name" value="REGULATORY COMPONENTS OF SENSORY TRANSDUCTION SYSTEM"/>
    <property type="match status" value="1"/>
</dbReference>
<sequence>MRRRRAHGHSQPPPSHDARRGPSAVAILDLDHFKAVNDTYGHDGGDRVLRTGGQCLRSTLEPETLPARSGGEEFVTIFPLTAFSTPAEQLEPLRISFTAGVVGCDDGDLVAALRRADALLEGKCRGRL</sequence>
<dbReference type="SMART" id="SM00267">
    <property type="entry name" value="GGDEF"/>
    <property type="match status" value="1"/>
</dbReference>
<dbReference type="RefSeq" id="WP_380038404.1">
    <property type="nucleotide sequence ID" value="NZ_JBHSEH010000005.1"/>
</dbReference>
<organism evidence="3 4">
    <name type="scientific">Deinococcus navajonensis</name>
    <dbReference type="NCBI Taxonomy" id="309884"/>
    <lineage>
        <taxon>Bacteria</taxon>
        <taxon>Thermotogati</taxon>
        <taxon>Deinococcota</taxon>
        <taxon>Deinococci</taxon>
        <taxon>Deinococcales</taxon>
        <taxon>Deinococcaceae</taxon>
        <taxon>Deinococcus</taxon>
    </lineage>
</organism>
<evidence type="ECO:0000313" key="4">
    <source>
        <dbReference type="Proteomes" id="UP001595998"/>
    </source>
</evidence>
<dbReference type="InterPro" id="IPR043128">
    <property type="entry name" value="Rev_trsase/Diguanyl_cyclase"/>
</dbReference>
<evidence type="ECO:0000256" key="1">
    <source>
        <dbReference type="SAM" id="MobiDB-lite"/>
    </source>
</evidence>
<dbReference type="Pfam" id="PF00990">
    <property type="entry name" value="GGDEF"/>
    <property type="match status" value="1"/>
</dbReference>
<dbReference type="InterPro" id="IPR029787">
    <property type="entry name" value="Nucleotide_cyclase"/>
</dbReference>
<dbReference type="GO" id="GO:0052621">
    <property type="term" value="F:diguanylate cyclase activity"/>
    <property type="evidence" value="ECO:0007669"/>
    <property type="project" value="UniProtKB-EC"/>
</dbReference>
<proteinExistence type="predicted"/>
<reference evidence="4" key="1">
    <citation type="journal article" date="2019" name="Int. J. Syst. Evol. Microbiol.">
        <title>The Global Catalogue of Microorganisms (GCM) 10K type strain sequencing project: providing services to taxonomists for standard genome sequencing and annotation.</title>
        <authorList>
            <consortium name="The Broad Institute Genomics Platform"/>
            <consortium name="The Broad Institute Genome Sequencing Center for Infectious Disease"/>
            <person name="Wu L."/>
            <person name="Ma J."/>
        </authorList>
    </citation>
    <scope>NUCLEOTIDE SEQUENCE [LARGE SCALE GENOMIC DNA]</scope>
    <source>
        <strain evidence="4">CCUG 56029</strain>
    </source>
</reference>
<feature type="domain" description="GGDEF" evidence="2">
    <location>
        <begin position="21"/>
        <end position="128"/>
    </location>
</feature>
<evidence type="ECO:0000313" key="3">
    <source>
        <dbReference type="EMBL" id="MFC4425822.1"/>
    </source>
</evidence>
<dbReference type="PROSITE" id="PS50887">
    <property type="entry name" value="GGDEF"/>
    <property type="match status" value="1"/>
</dbReference>
<keyword evidence="3" id="KW-0808">Transferase</keyword>
<feature type="region of interest" description="Disordered" evidence="1">
    <location>
        <begin position="1"/>
        <end position="23"/>
    </location>
</feature>
<dbReference type="InterPro" id="IPR050469">
    <property type="entry name" value="Diguanylate_Cyclase"/>
</dbReference>
<dbReference type="SUPFAM" id="SSF55073">
    <property type="entry name" value="Nucleotide cyclase"/>
    <property type="match status" value="1"/>
</dbReference>
<evidence type="ECO:0000259" key="2">
    <source>
        <dbReference type="PROSITE" id="PS50887"/>
    </source>
</evidence>
<gene>
    <name evidence="3" type="ORF">ACFOZ9_06320</name>
</gene>
<accession>A0ABV8XMD0</accession>
<dbReference type="EC" id="2.7.7.65" evidence="3"/>
<dbReference type="EMBL" id="JBHSEH010000005">
    <property type="protein sequence ID" value="MFC4425822.1"/>
    <property type="molecule type" value="Genomic_DNA"/>
</dbReference>
<dbReference type="NCBIfam" id="TIGR00254">
    <property type="entry name" value="GGDEF"/>
    <property type="match status" value="1"/>
</dbReference>
<dbReference type="CDD" id="cd01949">
    <property type="entry name" value="GGDEF"/>
    <property type="match status" value="1"/>
</dbReference>
<keyword evidence="3" id="KW-0548">Nucleotidyltransferase</keyword>
<protein>
    <submittedName>
        <fullName evidence="3">GGDEF domain-containing protein</fullName>
        <ecNumber evidence="3">2.7.7.65</ecNumber>
    </submittedName>
</protein>